<evidence type="ECO:0000256" key="6">
    <source>
        <dbReference type="ARBA" id="ARBA00029466"/>
    </source>
</evidence>
<evidence type="ECO:0000256" key="4">
    <source>
        <dbReference type="ARBA" id="ARBA00022801"/>
    </source>
</evidence>
<evidence type="ECO:0000313" key="7">
    <source>
        <dbReference type="EMBL" id="GAA5160053.1"/>
    </source>
</evidence>
<reference evidence="8" key="1">
    <citation type="journal article" date="2019" name="Int. J. Syst. Evol. Microbiol.">
        <title>The Global Catalogue of Microorganisms (GCM) 10K type strain sequencing project: providing services to taxonomists for standard genome sequencing and annotation.</title>
        <authorList>
            <consortium name="The Broad Institute Genomics Platform"/>
            <consortium name="The Broad Institute Genome Sequencing Center for Infectious Disease"/>
            <person name="Wu L."/>
            <person name="Ma J."/>
        </authorList>
    </citation>
    <scope>NUCLEOTIDE SEQUENCE [LARGE SCALE GENOMIC DNA]</scope>
    <source>
        <strain evidence="8">JCM 18303</strain>
    </source>
</reference>
<keyword evidence="8" id="KW-1185">Reference proteome</keyword>
<dbReference type="SUPFAM" id="SSF52980">
    <property type="entry name" value="Restriction endonuclease-like"/>
    <property type="match status" value="1"/>
</dbReference>
<dbReference type="Pfam" id="PF03852">
    <property type="entry name" value="Vsr"/>
    <property type="match status" value="1"/>
</dbReference>
<gene>
    <name evidence="7" type="ORF">GCM10023321_42060</name>
</gene>
<dbReference type="InterPro" id="IPR004603">
    <property type="entry name" value="DNA_mismatch_endonuc_vsr"/>
</dbReference>
<organism evidence="7 8">
    <name type="scientific">Pseudonocardia eucalypti</name>
    <dbReference type="NCBI Taxonomy" id="648755"/>
    <lineage>
        <taxon>Bacteria</taxon>
        <taxon>Bacillati</taxon>
        <taxon>Actinomycetota</taxon>
        <taxon>Actinomycetes</taxon>
        <taxon>Pseudonocardiales</taxon>
        <taxon>Pseudonocardiaceae</taxon>
        <taxon>Pseudonocardia</taxon>
    </lineage>
</organism>
<name>A0ABP9QDF5_9PSEU</name>
<evidence type="ECO:0000256" key="5">
    <source>
        <dbReference type="ARBA" id="ARBA00023204"/>
    </source>
</evidence>
<sequence>MMSRVRHKDSKAELALRRALHAAGVRYRLHAPDVFGRPDLVIRSRRLAVFVDGDLWHGNPAEVRRRGRETLADLFPTRTDWWVAKIERTMARDREVTERLRAEGWTVVRLWEHDVLHDAPACARTVCRAIGR</sequence>
<evidence type="ECO:0000256" key="3">
    <source>
        <dbReference type="ARBA" id="ARBA00022763"/>
    </source>
</evidence>
<dbReference type="EMBL" id="BAABJP010000020">
    <property type="protein sequence ID" value="GAA5160053.1"/>
    <property type="molecule type" value="Genomic_DNA"/>
</dbReference>
<protein>
    <submittedName>
        <fullName evidence="7">Very short patch repair endonuclease</fullName>
    </submittedName>
</protein>
<dbReference type="NCBIfam" id="TIGR00632">
    <property type="entry name" value="vsr"/>
    <property type="match status" value="1"/>
</dbReference>
<keyword evidence="1" id="KW-0540">Nuclease</keyword>
<dbReference type="Proteomes" id="UP001428817">
    <property type="component" value="Unassembled WGS sequence"/>
</dbReference>
<keyword evidence="2 7" id="KW-0255">Endonuclease</keyword>
<comment type="similarity">
    <text evidence="6">Belongs to the Vsr family.</text>
</comment>
<proteinExistence type="inferred from homology"/>
<evidence type="ECO:0000256" key="2">
    <source>
        <dbReference type="ARBA" id="ARBA00022759"/>
    </source>
</evidence>
<evidence type="ECO:0000256" key="1">
    <source>
        <dbReference type="ARBA" id="ARBA00022722"/>
    </source>
</evidence>
<dbReference type="InterPro" id="IPR011335">
    <property type="entry name" value="Restrct_endonuc-II-like"/>
</dbReference>
<dbReference type="GO" id="GO:0004519">
    <property type="term" value="F:endonuclease activity"/>
    <property type="evidence" value="ECO:0007669"/>
    <property type="project" value="UniProtKB-KW"/>
</dbReference>
<dbReference type="Gene3D" id="3.40.960.10">
    <property type="entry name" value="VSR Endonuclease"/>
    <property type="match status" value="1"/>
</dbReference>
<comment type="caution">
    <text evidence="7">The sequence shown here is derived from an EMBL/GenBank/DDBJ whole genome shotgun (WGS) entry which is preliminary data.</text>
</comment>
<evidence type="ECO:0000313" key="8">
    <source>
        <dbReference type="Proteomes" id="UP001428817"/>
    </source>
</evidence>
<keyword evidence="4" id="KW-0378">Hydrolase</keyword>
<keyword evidence="3" id="KW-0227">DNA damage</keyword>
<keyword evidence="5" id="KW-0234">DNA repair</keyword>
<dbReference type="CDD" id="cd00221">
    <property type="entry name" value="Vsr"/>
    <property type="match status" value="1"/>
</dbReference>
<accession>A0ABP9QDF5</accession>